<dbReference type="Proteomes" id="UP000095409">
    <property type="component" value="Unassembled WGS sequence"/>
</dbReference>
<feature type="region of interest" description="Disordered" evidence="1">
    <location>
        <begin position="122"/>
        <end position="146"/>
    </location>
</feature>
<dbReference type="AlphaFoldDB" id="A0A174FRU6"/>
<sequence>MHKKFLVLLTGSIALSISAVPVLASDPPTDDGQYIWQDKNGDYWYRNGSEDEYIGEGNYAPDPDSGELMEGNDAGWTEQDGYFEPHYYYEDDSVWLEDATGTTYIGSRDKYYIDDYGNLQEYSDSEADSSSGDSSEEYSKSEKRGELHMRVGFTADDTIRESMPEKEGYFEQRSVNEGKSTAFALKVANSSLEDSSLKGFLAEYYPVKGEIITQKDLTFESYPATKYQYLTAVNEEEKNVDALVCQTDDYTFGLFILTPSDTYDKVAEKKATELIKSIDFIYAESVDMAMTDYFQVLTPERWKYLCHYETTKTENGGYKLTYYNEDVPVLTLEARYYDGEDQPLDSVWQGYLGRIETVDGKKYDLLSTISQYSENASDEWKEMYDTCLDTINGIRMMDGCSLTEGSHI</sequence>
<feature type="signal peptide" evidence="2">
    <location>
        <begin position="1"/>
        <end position="24"/>
    </location>
</feature>
<accession>A0A174FRU6</accession>
<reference evidence="3 4" key="1">
    <citation type="submission" date="2015-09" db="EMBL/GenBank/DDBJ databases">
        <authorList>
            <consortium name="Pathogen Informatics"/>
        </authorList>
    </citation>
    <scope>NUCLEOTIDE SEQUENCE [LARGE SCALE GENOMIC DNA]</scope>
    <source>
        <strain evidence="3 4">2789STDY5608837</strain>
    </source>
</reference>
<gene>
    <name evidence="3" type="ORF">ERS852394_02366</name>
</gene>
<organism evidence="3 4">
    <name type="scientific">Blautia obeum</name>
    <dbReference type="NCBI Taxonomy" id="40520"/>
    <lineage>
        <taxon>Bacteria</taxon>
        <taxon>Bacillati</taxon>
        <taxon>Bacillota</taxon>
        <taxon>Clostridia</taxon>
        <taxon>Lachnospirales</taxon>
        <taxon>Lachnospiraceae</taxon>
        <taxon>Blautia</taxon>
    </lineage>
</organism>
<feature type="compositionally biased region" description="Basic and acidic residues" evidence="1">
    <location>
        <begin position="137"/>
        <end position="146"/>
    </location>
</feature>
<feature type="chain" id="PRO_5008021932" evidence="2">
    <location>
        <begin position="25"/>
        <end position="408"/>
    </location>
</feature>
<evidence type="ECO:0000313" key="3">
    <source>
        <dbReference type="EMBL" id="CUO51556.1"/>
    </source>
</evidence>
<dbReference type="EMBL" id="CYZD01000013">
    <property type="protein sequence ID" value="CUO51556.1"/>
    <property type="molecule type" value="Genomic_DNA"/>
</dbReference>
<evidence type="ECO:0000313" key="4">
    <source>
        <dbReference type="Proteomes" id="UP000095409"/>
    </source>
</evidence>
<protein>
    <submittedName>
        <fullName evidence="3">Uncharacterized protein</fullName>
    </submittedName>
</protein>
<keyword evidence="2" id="KW-0732">Signal</keyword>
<dbReference type="RefSeq" id="WP_055066387.1">
    <property type="nucleotide sequence ID" value="NZ_CYZD01000013.1"/>
</dbReference>
<name>A0A174FRU6_9FIRM</name>
<proteinExistence type="predicted"/>
<evidence type="ECO:0000256" key="2">
    <source>
        <dbReference type="SAM" id="SignalP"/>
    </source>
</evidence>
<evidence type="ECO:0000256" key="1">
    <source>
        <dbReference type="SAM" id="MobiDB-lite"/>
    </source>
</evidence>